<dbReference type="InterPro" id="IPR006026">
    <property type="entry name" value="Peptidase_Metallo"/>
</dbReference>
<evidence type="ECO:0000313" key="10">
    <source>
        <dbReference type="EMBL" id="GGI01387.1"/>
    </source>
</evidence>
<dbReference type="Pfam" id="PF00353">
    <property type="entry name" value="HemolysinCabind"/>
    <property type="match status" value="14"/>
</dbReference>
<evidence type="ECO:0000256" key="6">
    <source>
        <dbReference type="ARBA" id="ARBA00022737"/>
    </source>
</evidence>
<dbReference type="SUPFAM" id="SSF51120">
    <property type="entry name" value="beta-Roll"/>
    <property type="match status" value="5"/>
</dbReference>
<evidence type="ECO:0000256" key="4">
    <source>
        <dbReference type="ARBA" id="ARBA00022525"/>
    </source>
</evidence>
<accession>A0A8J3A6N5</accession>
<dbReference type="PRINTS" id="PR01488">
    <property type="entry name" value="RTXTOXINA"/>
</dbReference>
<dbReference type="PROSITE" id="PS00330">
    <property type="entry name" value="HEMOLYSIN_CALCIUM"/>
    <property type="match status" value="7"/>
</dbReference>
<dbReference type="InterPro" id="IPR050557">
    <property type="entry name" value="RTX_toxin/Mannuronan_C5-epim"/>
</dbReference>
<evidence type="ECO:0000256" key="5">
    <source>
        <dbReference type="ARBA" id="ARBA00022656"/>
    </source>
</evidence>
<dbReference type="EMBL" id="BMGZ01000004">
    <property type="protein sequence ID" value="GGI01387.1"/>
    <property type="molecule type" value="Genomic_DNA"/>
</dbReference>
<reference evidence="10" key="1">
    <citation type="journal article" date="2014" name="Int. J. Syst. Evol. Microbiol.">
        <title>Complete genome sequence of Corynebacterium casei LMG S-19264T (=DSM 44701T), isolated from a smear-ripened cheese.</title>
        <authorList>
            <consortium name="US DOE Joint Genome Institute (JGI-PGF)"/>
            <person name="Walter F."/>
            <person name="Albersmeier A."/>
            <person name="Kalinowski J."/>
            <person name="Ruckert C."/>
        </authorList>
    </citation>
    <scope>NUCLEOTIDE SEQUENCE</scope>
    <source>
        <strain evidence="10">CGMCC 1.14984</strain>
    </source>
</reference>
<keyword evidence="7" id="KW-0843">Virulence</keyword>
<evidence type="ECO:0000256" key="2">
    <source>
        <dbReference type="ARBA" id="ARBA00004613"/>
    </source>
</evidence>
<dbReference type="PRINTS" id="PR00313">
    <property type="entry name" value="CABNDNGRPT"/>
</dbReference>
<dbReference type="GO" id="GO:0008270">
    <property type="term" value="F:zinc ion binding"/>
    <property type="evidence" value="ECO:0007669"/>
    <property type="project" value="InterPro"/>
</dbReference>
<dbReference type="SMART" id="SM00235">
    <property type="entry name" value="ZnMc"/>
    <property type="match status" value="1"/>
</dbReference>
<dbReference type="GO" id="GO:0005576">
    <property type="term" value="C:extracellular region"/>
    <property type="evidence" value="ECO:0007669"/>
    <property type="project" value="UniProtKB-SubCell"/>
</dbReference>
<dbReference type="GO" id="GO:0006508">
    <property type="term" value="P:proteolysis"/>
    <property type="evidence" value="ECO:0007669"/>
    <property type="project" value="InterPro"/>
</dbReference>
<evidence type="ECO:0000259" key="9">
    <source>
        <dbReference type="SMART" id="SM00235"/>
    </source>
</evidence>
<dbReference type="InterPro" id="IPR024079">
    <property type="entry name" value="MetalloPept_cat_dom_sf"/>
</dbReference>
<reference evidence="10" key="2">
    <citation type="submission" date="2020-09" db="EMBL/GenBank/DDBJ databases">
        <authorList>
            <person name="Sun Q."/>
            <person name="Zhou Y."/>
        </authorList>
    </citation>
    <scope>NUCLEOTIDE SEQUENCE</scope>
    <source>
        <strain evidence="10">CGMCC 1.14984</strain>
    </source>
</reference>
<keyword evidence="5" id="KW-0800">Toxin</keyword>
<keyword evidence="6" id="KW-0677">Repeat</keyword>
<dbReference type="SUPFAM" id="SSF55486">
    <property type="entry name" value="Metalloproteases ('zincins'), catalytic domain"/>
    <property type="match status" value="1"/>
</dbReference>
<dbReference type="GO" id="GO:0008237">
    <property type="term" value="F:metallopeptidase activity"/>
    <property type="evidence" value="ECO:0007669"/>
    <property type="project" value="InterPro"/>
</dbReference>
<evidence type="ECO:0000256" key="7">
    <source>
        <dbReference type="ARBA" id="ARBA00023026"/>
    </source>
</evidence>
<evidence type="ECO:0000256" key="1">
    <source>
        <dbReference type="ARBA" id="ARBA00004370"/>
    </source>
</evidence>
<keyword evidence="8" id="KW-0472">Membrane</keyword>
<dbReference type="Gene3D" id="2.150.10.10">
    <property type="entry name" value="Serralysin-like metalloprotease, C-terminal"/>
    <property type="match status" value="8"/>
</dbReference>
<evidence type="ECO:0000256" key="3">
    <source>
        <dbReference type="ARBA" id="ARBA00009490"/>
    </source>
</evidence>
<comment type="caution">
    <text evidence="10">The sequence shown here is derived from an EMBL/GenBank/DDBJ whole genome shotgun (WGS) entry which is preliminary data.</text>
</comment>
<feature type="domain" description="Peptidase metallopeptidase" evidence="9">
    <location>
        <begin position="65"/>
        <end position="227"/>
    </location>
</feature>
<dbReference type="RefSeq" id="WP_188544156.1">
    <property type="nucleotide sequence ID" value="NZ_BMGZ01000004.1"/>
</dbReference>
<proteinExistence type="inferred from homology"/>
<dbReference type="Gene3D" id="3.40.390.10">
    <property type="entry name" value="Collagenase (Catalytic Domain)"/>
    <property type="match status" value="1"/>
</dbReference>
<evidence type="ECO:0000313" key="11">
    <source>
        <dbReference type="Proteomes" id="UP000621856"/>
    </source>
</evidence>
<dbReference type="PANTHER" id="PTHR38340">
    <property type="entry name" value="S-LAYER PROTEIN"/>
    <property type="match status" value="1"/>
</dbReference>
<dbReference type="InterPro" id="IPR003995">
    <property type="entry name" value="RTX_toxin_determinant-A"/>
</dbReference>
<organism evidence="10 11">
    <name type="scientific">Aquisalinus luteolus</name>
    <dbReference type="NCBI Taxonomy" id="1566827"/>
    <lineage>
        <taxon>Bacteria</taxon>
        <taxon>Pseudomonadati</taxon>
        <taxon>Pseudomonadota</taxon>
        <taxon>Alphaproteobacteria</taxon>
        <taxon>Parvularculales</taxon>
        <taxon>Parvularculaceae</taxon>
        <taxon>Aquisalinus</taxon>
    </lineage>
</organism>
<dbReference type="InterPro" id="IPR001343">
    <property type="entry name" value="Hemolysn_Ca-bd"/>
</dbReference>
<gene>
    <name evidence="10" type="ORF">GCM10011355_31910</name>
</gene>
<sequence>MPGISHQGLCGCAACDDAGAQEYRYVTDSVGDPQSLVVDDYRALLTSSESAWNWLAAGERAIGVTFVTFSFREVGDLPGPENVSRPIDSSFSFSELQREQTRDFLQQFADESGIVFVEVEEGGMLDFIGVTGSGLGGFAFYPGSTRNSSSNIYIEGDVNTTTWGGNHILLHEIGHAMGLKHPFEGDVTLDSEVDTIQNTVMSYTWNGGGVTTLGPIDRDALDYLYGDHVDLAAAGITYSWDEATDTLTIDGSSGADTFSGTRDKDFISGLDGNDFIVAGGSDDTVNGGNGNDELRGEDGNDTLIGGAGHDILSGSWGDDIINGGGGGDTISAGGGNDTVDGGGGNDIIAASFGDDMIDGGAGDDDIEATSGNNIVYGGDGNDVIRSVGYSNYSMELYGEEGDDTFYFSYTHYGTIDGGDGFDTVSFEEAIQTTGAFVNTASNNYLSIEEYRGSSGDDRFYGGDQADRFTGLVGNDQLYGGSGDDVLLGGDGDDTLRGDAGADTLSGGAGIDFVDYANGGSEGVTIDLRAGTGAGGYAEGDIISGIENIRGSWYNDTLLGTDGDNVFSYSGGSDVIDGRDGNDTFSFETYSGNILNLSLRTSTFQWYYEPYDSFYSLGTYTITSVENLTGNNVENTIEGNNVDNILDGGEGDDVLHGFAGSDTLIGGAGIDTADYSLDHEDGAVAGIAVDMRTATVTDSFGDIDQLTSIEVVRGSIHDDTFYANATVSATFFGGSGADSLVGGATSDTLYGEVGNDFLAGRDGDDVLDGGDGDDRMFGEAGADLLRGGLGNDYLVGNDGNDVLAGGDGADNIQGRDGDDRLFGEGGHDRILGGTGNDYLVGNEGNDLLIGETGNDELHGREGDDRIFGESGYDIILGNEGNDYLVGNEGDDVLAGFDGDDNLQGREGADRLYGSLGNDWIKAGADDDYVVGNEGGDALFGEDGADSMHGREGNDRLWGGNGNDYMKGGDGDDWLDGGDKFDALFGEGGADTFAFIGNWRHDRIMDWEDGIDVIDLSTQGLRTGVETAADAFAKLSVVQDGSDTVVSITGDTFNSIRLVDVDAGDIDVSDFNFA</sequence>
<comment type="subcellular location">
    <subcellularLocation>
        <location evidence="1">Membrane</location>
    </subcellularLocation>
    <subcellularLocation>
        <location evidence="2">Secreted</location>
    </subcellularLocation>
</comment>
<dbReference type="GO" id="GO:0005509">
    <property type="term" value="F:calcium ion binding"/>
    <property type="evidence" value="ECO:0007669"/>
    <property type="project" value="InterPro"/>
</dbReference>
<dbReference type="InterPro" id="IPR011049">
    <property type="entry name" value="Serralysin-like_metalloprot_C"/>
</dbReference>
<dbReference type="InterPro" id="IPR018511">
    <property type="entry name" value="Hemolysin-typ_Ca-bd_CS"/>
</dbReference>
<dbReference type="Proteomes" id="UP000621856">
    <property type="component" value="Unassembled WGS sequence"/>
</dbReference>
<name>A0A8J3A6N5_9PROT</name>
<dbReference type="GO" id="GO:0090729">
    <property type="term" value="F:toxin activity"/>
    <property type="evidence" value="ECO:0007669"/>
    <property type="project" value="UniProtKB-KW"/>
</dbReference>
<dbReference type="GO" id="GO:0016020">
    <property type="term" value="C:membrane"/>
    <property type="evidence" value="ECO:0007669"/>
    <property type="project" value="UniProtKB-SubCell"/>
</dbReference>
<dbReference type="PANTHER" id="PTHR38340:SF1">
    <property type="entry name" value="S-LAYER PROTEIN"/>
    <property type="match status" value="1"/>
</dbReference>
<comment type="similarity">
    <text evidence="3">Belongs to the peptidase M10B family.</text>
</comment>
<evidence type="ECO:0000256" key="8">
    <source>
        <dbReference type="ARBA" id="ARBA00023136"/>
    </source>
</evidence>
<keyword evidence="4" id="KW-0964">Secreted</keyword>
<dbReference type="AlphaFoldDB" id="A0A8J3A6N5"/>
<protein>
    <recommendedName>
        <fullName evidence="9">Peptidase metallopeptidase domain-containing protein</fullName>
    </recommendedName>
</protein>